<keyword evidence="2" id="KW-0539">Nucleus</keyword>
<dbReference type="PROSITE" id="PS51143">
    <property type="entry name" value="MT_A70"/>
    <property type="match status" value="1"/>
</dbReference>
<dbReference type="OrthoDB" id="14833at2759"/>
<dbReference type="VEuPathDB" id="VectorBase:PHUM529280"/>
<dbReference type="CTD" id="8235162"/>
<dbReference type="GO" id="GO:0005634">
    <property type="term" value="C:nucleus"/>
    <property type="evidence" value="ECO:0007669"/>
    <property type="project" value="UniProtKB-SubCell"/>
</dbReference>
<reference evidence="8" key="3">
    <citation type="submission" date="2020-05" db="UniProtKB">
        <authorList>
            <consortium name="EnsemblMetazoa"/>
        </authorList>
    </citation>
    <scope>IDENTIFICATION</scope>
    <source>
        <strain evidence="8">USDA</strain>
    </source>
</reference>
<feature type="region of interest" description="Disordered" evidence="6">
    <location>
        <begin position="363"/>
        <end position="400"/>
    </location>
</feature>
<dbReference type="PROSITE" id="PS51592">
    <property type="entry name" value="SAM_MTA70L_2"/>
    <property type="match status" value="1"/>
</dbReference>
<dbReference type="InterPro" id="IPR045123">
    <property type="entry name" value="METTL14-like"/>
</dbReference>
<dbReference type="GO" id="GO:0003729">
    <property type="term" value="F:mRNA binding"/>
    <property type="evidence" value="ECO:0007669"/>
    <property type="project" value="TreeGrafter"/>
</dbReference>
<dbReference type="GeneID" id="8235162"/>
<name>E0VZ87_PEDHC</name>
<dbReference type="EnsemblMetazoa" id="PHUM529280-RA">
    <property type="protein sequence ID" value="PHUM529280-PA"/>
    <property type="gene ID" value="PHUM529280"/>
</dbReference>
<sequence>MTDILKELREKSQKRKKLLVQTLGVSNIDELRQTLGTSDNISKKNQISVYLRENTCLKKAKLNSDNPGVELVYTDSSTFLKGTQSSNPHNDYCQHFVDTGQRPQNFIRDVGLADRFEEYPKLRELIKLKDDLIAQTATPPMYLKCDLSTFDFKELGTKFDVVLIEPPLEEYQRTLGVTNTEFWNWEQIMNLDIGEVVDVRGFVFLWCGSSQGLDMGRNCLRKWGFRRCEDICWIRTNVKNPGHSKNLDGKNVFQRTKEHCLMGIKGTVRRSTDGDFIHANVDIDLIISEETEYGSLEKPVEIFHIIEHFCLGRRRLHLFGRDSTIRPGWVTVGSELTNSNFTPEWYGSYFVNGEVTTGCTERIEALRPKSPPPKGKGVPGSRGRGGSSRGSFSRGRGRGR</sequence>
<dbReference type="InParanoid" id="E0VZ87"/>
<gene>
    <name evidence="8" type="primary">8235162</name>
    <name evidence="7" type="ORF">Phum_PHUM529280</name>
</gene>
<dbReference type="EMBL" id="DS235851">
    <property type="protein sequence ID" value="EEB18693.1"/>
    <property type="molecule type" value="Genomic_DNA"/>
</dbReference>
<dbReference type="SUPFAM" id="SSF53335">
    <property type="entry name" value="S-adenosyl-L-methionine-dependent methyltransferases"/>
    <property type="match status" value="1"/>
</dbReference>
<dbReference type="KEGG" id="phu:Phum_PHUM529280"/>
<evidence type="ECO:0000313" key="9">
    <source>
        <dbReference type="Proteomes" id="UP000009046"/>
    </source>
</evidence>
<evidence type="ECO:0000256" key="6">
    <source>
        <dbReference type="SAM" id="MobiDB-lite"/>
    </source>
</evidence>
<feature type="compositionally biased region" description="Gly residues" evidence="6">
    <location>
        <begin position="377"/>
        <end position="388"/>
    </location>
</feature>
<evidence type="ECO:0000313" key="8">
    <source>
        <dbReference type="EnsemblMetazoa" id="PHUM529280-PA"/>
    </source>
</evidence>
<dbReference type="GO" id="GO:0036396">
    <property type="term" value="C:RNA N6-methyladenosine methyltransferase complex"/>
    <property type="evidence" value="ECO:0007669"/>
    <property type="project" value="TreeGrafter"/>
</dbReference>
<dbReference type="OMA" id="FNSELYQ"/>
<dbReference type="PANTHER" id="PTHR13107">
    <property type="entry name" value="N6-ADENOSINE-METHYLTRANSFERASE NON-CATALYTIC SUBUNIT"/>
    <property type="match status" value="1"/>
</dbReference>
<dbReference type="RefSeq" id="XP_002431431.1">
    <property type="nucleotide sequence ID" value="XM_002431386.1"/>
</dbReference>
<comment type="subcellular location">
    <subcellularLocation>
        <location evidence="1">Nucleus</location>
    </subcellularLocation>
</comment>
<organism>
    <name type="scientific">Pediculus humanus subsp. corporis</name>
    <name type="common">Body louse</name>
    <dbReference type="NCBI Taxonomy" id="121224"/>
    <lineage>
        <taxon>Eukaryota</taxon>
        <taxon>Metazoa</taxon>
        <taxon>Ecdysozoa</taxon>
        <taxon>Arthropoda</taxon>
        <taxon>Hexapoda</taxon>
        <taxon>Insecta</taxon>
        <taxon>Pterygota</taxon>
        <taxon>Neoptera</taxon>
        <taxon>Paraneoptera</taxon>
        <taxon>Psocodea</taxon>
        <taxon>Troctomorpha</taxon>
        <taxon>Phthiraptera</taxon>
        <taxon>Anoplura</taxon>
        <taxon>Pediculidae</taxon>
        <taxon>Pediculus</taxon>
    </lineage>
</organism>
<evidence type="ECO:0000256" key="4">
    <source>
        <dbReference type="ARBA" id="ARBA00049757"/>
    </source>
</evidence>
<proteinExistence type="inferred from homology"/>
<keyword evidence="7" id="KW-0808">Transferase</keyword>
<dbReference type="PANTHER" id="PTHR13107:SF0">
    <property type="entry name" value="N6-ADENOSINE-METHYLTRANSFERASE NON-CATALYTIC SUBUNIT"/>
    <property type="match status" value="1"/>
</dbReference>
<reference evidence="7" key="1">
    <citation type="submission" date="2007-04" db="EMBL/GenBank/DDBJ databases">
        <title>Annotation of Pediculus humanus corporis strain USDA.</title>
        <authorList>
            <person name="Kirkness E."/>
            <person name="Hannick L."/>
            <person name="Hass B."/>
            <person name="Bruggner R."/>
            <person name="Lawson D."/>
            <person name="Bidwell S."/>
            <person name="Joardar V."/>
            <person name="Caler E."/>
            <person name="Walenz B."/>
            <person name="Inman J."/>
            <person name="Schobel S."/>
            <person name="Galinsky K."/>
            <person name="Amedeo P."/>
            <person name="Strausberg R."/>
        </authorList>
    </citation>
    <scope>NUCLEOTIDE SEQUENCE</scope>
    <source>
        <strain evidence="7">USDA</strain>
    </source>
</reference>
<dbReference type="eggNOG" id="KOG2097">
    <property type="taxonomic scope" value="Eukaryota"/>
</dbReference>
<keyword evidence="9" id="KW-1185">Reference proteome</keyword>
<dbReference type="InterPro" id="IPR029063">
    <property type="entry name" value="SAM-dependent_MTases_sf"/>
</dbReference>
<evidence type="ECO:0000256" key="5">
    <source>
        <dbReference type="PROSITE-ProRule" id="PRU00489"/>
    </source>
</evidence>
<evidence type="ECO:0000256" key="2">
    <source>
        <dbReference type="ARBA" id="ARBA00023242"/>
    </source>
</evidence>
<dbReference type="STRING" id="121224.E0VZ87"/>
<evidence type="ECO:0000313" key="7">
    <source>
        <dbReference type="EMBL" id="EEB18693.1"/>
    </source>
</evidence>
<reference evidence="7" key="2">
    <citation type="submission" date="2007-04" db="EMBL/GenBank/DDBJ databases">
        <title>The genome of the human body louse.</title>
        <authorList>
            <consortium name="The Human Body Louse Genome Consortium"/>
            <person name="Kirkness E."/>
            <person name="Walenz B."/>
            <person name="Hass B."/>
            <person name="Bruggner R."/>
            <person name="Strausberg R."/>
        </authorList>
    </citation>
    <scope>NUCLEOTIDE SEQUENCE</scope>
    <source>
        <strain evidence="7">USDA</strain>
    </source>
</reference>
<dbReference type="FunCoup" id="E0VZ87">
    <property type="interactions" value="1883"/>
</dbReference>
<dbReference type="Proteomes" id="UP000009046">
    <property type="component" value="Unassembled WGS sequence"/>
</dbReference>
<dbReference type="HOGENOM" id="CLU_046318_1_0_1"/>
<dbReference type="EMBL" id="AAZO01006417">
    <property type="status" value="NOT_ANNOTATED_CDS"/>
    <property type="molecule type" value="Genomic_DNA"/>
</dbReference>
<comment type="similarity">
    <text evidence="5">Belongs to the MT-A70-like family.</text>
</comment>
<protein>
    <recommendedName>
        <fullName evidence="4">N(6)-adenosine-methyltransferase non-catalytic subunit METTL14</fullName>
    </recommendedName>
    <alternativeName>
        <fullName evidence="3">Methyltransferase-like protein 14</fullName>
    </alternativeName>
</protein>
<dbReference type="Pfam" id="PF05063">
    <property type="entry name" value="MT-A70"/>
    <property type="match status" value="1"/>
</dbReference>
<keyword evidence="7" id="KW-0489">Methyltransferase</keyword>
<evidence type="ECO:0000256" key="1">
    <source>
        <dbReference type="ARBA" id="ARBA00004123"/>
    </source>
</evidence>
<dbReference type="GO" id="GO:0008168">
    <property type="term" value="F:methyltransferase activity"/>
    <property type="evidence" value="ECO:0007669"/>
    <property type="project" value="UniProtKB-KW"/>
</dbReference>
<evidence type="ECO:0000256" key="3">
    <source>
        <dbReference type="ARBA" id="ARBA00032942"/>
    </source>
</evidence>
<dbReference type="InterPro" id="IPR007757">
    <property type="entry name" value="MT-A70-like"/>
</dbReference>
<dbReference type="AlphaFoldDB" id="E0VZ87"/>
<accession>E0VZ87</accession>
<dbReference type="GO" id="GO:0032259">
    <property type="term" value="P:methylation"/>
    <property type="evidence" value="ECO:0007669"/>
    <property type="project" value="UniProtKB-KW"/>
</dbReference>